<keyword evidence="6" id="KW-1185">Reference proteome</keyword>
<evidence type="ECO:0000313" key="6">
    <source>
        <dbReference type="Proteomes" id="UP000798602"/>
    </source>
</evidence>
<comment type="similarity">
    <text evidence="1">Belongs to the glycosyltransferase 2 family.</text>
</comment>
<dbReference type="EMBL" id="JAABLM010000006">
    <property type="protein sequence ID" value="NBL64844.1"/>
    <property type="molecule type" value="Genomic_DNA"/>
</dbReference>
<dbReference type="Proteomes" id="UP000798602">
    <property type="component" value="Unassembled WGS sequence"/>
</dbReference>
<dbReference type="Pfam" id="PF00535">
    <property type="entry name" value="Glycos_transf_2"/>
    <property type="match status" value="1"/>
</dbReference>
<dbReference type="PANTHER" id="PTHR43179:SF12">
    <property type="entry name" value="GALACTOFURANOSYLTRANSFERASE GLFT2"/>
    <property type="match status" value="1"/>
</dbReference>
<accession>A0ABW9Z895</accession>
<reference evidence="6" key="1">
    <citation type="submission" date="2020-01" db="EMBL/GenBank/DDBJ databases">
        <title>Sphingomonas sp. strain CSW-10.</title>
        <authorList>
            <person name="Chen W.-M."/>
        </authorList>
    </citation>
    <scope>NUCLEOTIDE SEQUENCE [LARGE SCALE GENOMIC DNA]</scope>
    <source>
        <strain evidence="6">NST-5</strain>
    </source>
</reference>
<comment type="caution">
    <text evidence="5">The sequence shown here is derived from an EMBL/GenBank/DDBJ whole genome shotgun (WGS) entry which is preliminary data.</text>
</comment>
<keyword evidence="3" id="KW-0808">Transferase</keyword>
<dbReference type="PANTHER" id="PTHR43179">
    <property type="entry name" value="RHAMNOSYLTRANSFERASE WBBL"/>
    <property type="match status" value="1"/>
</dbReference>
<evidence type="ECO:0000256" key="2">
    <source>
        <dbReference type="ARBA" id="ARBA00022676"/>
    </source>
</evidence>
<evidence type="ECO:0000259" key="4">
    <source>
        <dbReference type="Pfam" id="PF00535"/>
    </source>
</evidence>
<dbReference type="SUPFAM" id="SSF53448">
    <property type="entry name" value="Nucleotide-diphospho-sugar transferases"/>
    <property type="match status" value="1"/>
</dbReference>
<evidence type="ECO:0000256" key="1">
    <source>
        <dbReference type="ARBA" id="ARBA00006739"/>
    </source>
</evidence>
<evidence type="ECO:0000256" key="3">
    <source>
        <dbReference type="ARBA" id="ARBA00022679"/>
    </source>
</evidence>
<feature type="domain" description="Glycosyltransferase 2-like" evidence="4">
    <location>
        <begin position="239"/>
        <end position="358"/>
    </location>
</feature>
<gene>
    <name evidence="5" type="ORF">GV828_06475</name>
</gene>
<keyword evidence="2" id="KW-0328">Glycosyltransferase</keyword>
<dbReference type="CDD" id="cd00761">
    <property type="entry name" value="Glyco_tranf_GTA_type"/>
    <property type="match status" value="1"/>
</dbReference>
<protein>
    <submittedName>
        <fullName evidence="5">Glycosyltransferase</fullName>
    </submittedName>
</protein>
<sequence>MIIFYHQDQKVTRVFHQTNRTSVSLAKFSLGKTLFILAKMFPNDLIVWCHESQKENLNLKQLPEIFHHQKIMASYHPSQLYFPDSIGYVEESPFIKVKKVVKYPTWQMSSLAGGIHASILNEIKFNAEDNFDYLLCSIAKMLMPQGLLCYSEPRMLVQSLPNQPHENASLNQLFRFVKQHYRTRWVFLLFLNFFLYERKFPVVALFRTAFLGKRTRSISLEHLPINSTMAGTPENTVDVIIPTIGRKPYLYNVLCDFRQQTHLPKKIIIVEQNPLPDSTSELDYLTKENWPFEIEHIFTHQAGACNARNVALSKIAHEWVFMADDDIRFERNFLYNLLQNINNTGNKIATISCLQQGEEKIYQKIIQWSTFGSGTSIVKRHCLNNIKFNMALEFGYGEDMDFGMQLRNAGYDVIYLPFPEILHLKAPMGGFRIKPTLPWQNETIQPKPSPTVMLFKKTHLTPQQLMGYKTILFFKFYSRQSIKNPVRYFREFKKRWKSSMEWACFLEKKSTLK</sequence>
<organism evidence="5 6">
    <name type="scientific">Flavobacterium ichthyis</name>
    <dbReference type="NCBI Taxonomy" id="2698827"/>
    <lineage>
        <taxon>Bacteria</taxon>
        <taxon>Pseudomonadati</taxon>
        <taxon>Bacteroidota</taxon>
        <taxon>Flavobacteriia</taxon>
        <taxon>Flavobacteriales</taxon>
        <taxon>Flavobacteriaceae</taxon>
        <taxon>Flavobacterium</taxon>
    </lineage>
</organism>
<evidence type="ECO:0000313" key="5">
    <source>
        <dbReference type="EMBL" id="NBL64844.1"/>
    </source>
</evidence>
<dbReference type="RefSeq" id="WP_166536672.1">
    <property type="nucleotide sequence ID" value="NZ_JAABLM010000006.1"/>
</dbReference>
<dbReference type="InterPro" id="IPR029044">
    <property type="entry name" value="Nucleotide-diphossugar_trans"/>
</dbReference>
<proteinExistence type="inferred from homology"/>
<name>A0ABW9Z895_9FLAO</name>
<dbReference type="Gene3D" id="3.90.550.10">
    <property type="entry name" value="Spore Coat Polysaccharide Biosynthesis Protein SpsA, Chain A"/>
    <property type="match status" value="1"/>
</dbReference>
<dbReference type="InterPro" id="IPR001173">
    <property type="entry name" value="Glyco_trans_2-like"/>
</dbReference>